<name>K7AC99_9ALTE</name>
<dbReference type="HOGENOM" id="CLU_018433_0_0_6"/>
<accession>K7AC99</accession>
<dbReference type="eggNOG" id="COG0433">
    <property type="taxonomic scope" value="Bacteria"/>
</dbReference>
<dbReference type="NCBIfam" id="TIGR03238">
    <property type="entry name" value="dnd_assoc_3"/>
    <property type="match status" value="1"/>
</dbReference>
<evidence type="ECO:0000313" key="2">
    <source>
        <dbReference type="Proteomes" id="UP000011864"/>
    </source>
</evidence>
<organism evidence="1 2">
    <name type="scientific">Paraglaciecola psychrophila 170</name>
    <dbReference type="NCBI Taxonomy" id="1129794"/>
    <lineage>
        <taxon>Bacteria</taxon>
        <taxon>Pseudomonadati</taxon>
        <taxon>Pseudomonadota</taxon>
        <taxon>Gammaproteobacteria</taxon>
        <taxon>Alteromonadales</taxon>
        <taxon>Alteromonadaceae</taxon>
        <taxon>Paraglaciecola</taxon>
    </lineage>
</organism>
<dbReference type="STRING" id="1129794.C427_4739"/>
<gene>
    <name evidence="1" type="ORF">C427_4739</name>
</gene>
<protein>
    <recommendedName>
        <fullName evidence="3">DNA phosphorothioation-dependent restriction protein DptF</fullName>
    </recommendedName>
</protein>
<dbReference type="RefSeq" id="WP_007642415.1">
    <property type="nucleotide sequence ID" value="NC_020514.1"/>
</dbReference>
<dbReference type="Proteomes" id="UP000011864">
    <property type="component" value="Chromosome"/>
</dbReference>
<dbReference type="InterPro" id="IPR017647">
    <property type="entry name" value="Dnd_assoc_3"/>
</dbReference>
<dbReference type="EMBL" id="CP003837">
    <property type="protein sequence ID" value="AGH46838.1"/>
    <property type="molecule type" value="Genomic_DNA"/>
</dbReference>
<keyword evidence="2" id="KW-1185">Reference proteome</keyword>
<evidence type="ECO:0008006" key="3">
    <source>
        <dbReference type="Google" id="ProtNLM"/>
    </source>
</evidence>
<dbReference type="AlphaFoldDB" id="K7AC99"/>
<evidence type="ECO:0000313" key="1">
    <source>
        <dbReference type="EMBL" id="AGH46838.1"/>
    </source>
</evidence>
<reference evidence="1 2" key="1">
    <citation type="journal article" date="2013" name="Genome Announc.">
        <title>Complete Genome Sequence of Glaciecola psychrophila Strain 170T.</title>
        <authorList>
            <person name="Yin J."/>
            <person name="Chen J."/>
            <person name="Liu G."/>
            <person name="Yu Y."/>
            <person name="Song L."/>
            <person name="Wang X."/>
            <person name="Qu X."/>
        </authorList>
    </citation>
    <scope>NUCLEOTIDE SEQUENCE [LARGE SCALE GENOMIC DNA]</scope>
    <source>
        <strain evidence="1 2">170</strain>
    </source>
</reference>
<proteinExistence type="predicted"/>
<dbReference type="KEGG" id="gps:C427_4739"/>
<dbReference type="REBASE" id="213088">
    <property type="entry name" value="Pps170DptFP"/>
</dbReference>
<dbReference type="OrthoDB" id="257964at2"/>
<sequence length="535" mass="61106">MDLRQALSVLSKSSPYAVSTERLDLISTELDNIKNYLYITTDIETDFKAQLTSLSPTDKKIIFLCGSSGDGKSEILTRYSQDFSKRATFHLDATHSFDPNVNAIQTLNKLFEEFEAGSHPLVIGINVGMLGNYAQEGDCLPIKNSIKAFLENQKYSINHVFLNFESYTKFQLSEDGHSSDFAMRILGKITAMDDNIIRQYFDKELASQSPDRKLCANYRLLSIPEVQERLIDVLFKARLMKDQFLTARTLLDFIHTLLVGNGNDSEYLFDNLFKESDNELSSKIIEFDPADQRTNAIDKFVLSHSLGLPDPKFDEYIACLSSELGISKPQSPKPYSYLRLFYLLKGMDLGNNYHSKFYNDFSETLIDRYSNIWNLHNNFDGDPSKKFSLRGFYRDTVVAAIHKYNNRNATNLDKGQFLISEHNKYQVVTEVELKLDLEAIKSNNKSKPFFFIAHIKLNEKPFVIPININLLKLMEDIVKGYRPNKHDKNTVVLLDELVDQISEIAANSNTLVIVKGNKRFTVKNIDDEDIEVSGV</sequence>
<dbReference type="PATRIC" id="fig|1129794.4.peg.4720"/>